<feature type="domain" description="N-acetyltransferase" evidence="1">
    <location>
        <begin position="29"/>
        <end position="178"/>
    </location>
</feature>
<comment type="caution">
    <text evidence="2">The sequence shown here is derived from an EMBL/GenBank/DDBJ whole genome shotgun (WGS) entry which is preliminary data.</text>
</comment>
<dbReference type="EMBL" id="JBGEHV010000018">
    <property type="protein sequence ID" value="MEY8040134.1"/>
    <property type="molecule type" value="Genomic_DNA"/>
</dbReference>
<accession>A0ABV4CL31</accession>
<evidence type="ECO:0000313" key="3">
    <source>
        <dbReference type="Proteomes" id="UP001564626"/>
    </source>
</evidence>
<evidence type="ECO:0000259" key="1">
    <source>
        <dbReference type="PROSITE" id="PS51186"/>
    </source>
</evidence>
<dbReference type="Gene3D" id="3.40.630.30">
    <property type="match status" value="1"/>
</dbReference>
<organism evidence="2 3">
    <name type="scientific">Saccharopolyspora cebuensis</name>
    <dbReference type="NCBI Taxonomy" id="418759"/>
    <lineage>
        <taxon>Bacteria</taxon>
        <taxon>Bacillati</taxon>
        <taxon>Actinomycetota</taxon>
        <taxon>Actinomycetes</taxon>
        <taxon>Pseudonocardiales</taxon>
        <taxon>Pseudonocardiaceae</taxon>
        <taxon>Saccharopolyspora</taxon>
    </lineage>
</organism>
<sequence length="178" mass="19603">MLRSLVLNQCTTGAHVDDLLRRALVSCWLDVSNAGGAVGFPVPPVPEDEVVRAVDALISELHPDRCRLLTASDGRGLAGWLVLHRDPAPLVAHRASVHRVQSRPERRGEGVGTRLMTFAREVARDELGVEQLQLTARSGMGLEEFYAKLGWREIGRWPGALRIAPGDDRDEILLHLPL</sequence>
<gene>
    <name evidence="2" type="ORF">AB8O55_12080</name>
</gene>
<dbReference type="Pfam" id="PF00583">
    <property type="entry name" value="Acetyltransf_1"/>
    <property type="match status" value="1"/>
</dbReference>
<dbReference type="RefSeq" id="WP_345364465.1">
    <property type="nucleotide sequence ID" value="NZ_BAABII010000012.1"/>
</dbReference>
<dbReference type="CDD" id="cd04301">
    <property type="entry name" value="NAT_SF"/>
    <property type="match status" value="1"/>
</dbReference>
<reference evidence="2 3" key="1">
    <citation type="submission" date="2024-08" db="EMBL/GenBank/DDBJ databases">
        <title>Genome mining of Saccharopolyspora cebuensis PGLac3 from Nigerian medicinal plant.</title>
        <authorList>
            <person name="Ezeobiora C.E."/>
            <person name="Igbokwe N.H."/>
            <person name="Amin D.H."/>
            <person name="Mendie U.E."/>
        </authorList>
    </citation>
    <scope>NUCLEOTIDE SEQUENCE [LARGE SCALE GENOMIC DNA]</scope>
    <source>
        <strain evidence="2 3">PGLac3</strain>
    </source>
</reference>
<dbReference type="SUPFAM" id="SSF55729">
    <property type="entry name" value="Acyl-CoA N-acyltransferases (Nat)"/>
    <property type="match status" value="1"/>
</dbReference>
<dbReference type="InterPro" id="IPR000182">
    <property type="entry name" value="GNAT_dom"/>
</dbReference>
<dbReference type="PROSITE" id="PS51186">
    <property type="entry name" value="GNAT"/>
    <property type="match status" value="1"/>
</dbReference>
<name>A0ABV4CL31_9PSEU</name>
<dbReference type="InterPro" id="IPR016181">
    <property type="entry name" value="Acyl_CoA_acyltransferase"/>
</dbReference>
<evidence type="ECO:0000313" key="2">
    <source>
        <dbReference type="EMBL" id="MEY8040134.1"/>
    </source>
</evidence>
<protein>
    <submittedName>
        <fullName evidence="2">N-acetyltransferase family protein</fullName>
    </submittedName>
</protein>
<keyword evidence="3" id="KW-1185">Reference proteome</keyword>
<dbReference type="Proteomes" id="UP001564626">
    <property type="component" value="Unassembled WGS sequence"/>
</dbReference>
<proteinExistence type="predicted"/>